<reference evidence="2" key="1">
    <citation type="journal article" date="2014" name="Int. J. Syst. Evol. Microbiol.">
        <title>Complete genome sequence of Corynebacterium casei LMG S-19264T (=DSM 44701T), isolated from a smear-ripened cheese.</title>
        <authorList>
            <consortium name="US DOE Joint Genome Institute (JGI-PGF)"/>
            <person name="Walter F."/>
            <person name="Albersmeier A."/>
            <person name="Kalinowski J."/>
            <person name="Ruckert C."/>
        </authorList>
    </citation>
    <scope>NUCLEOTIDE SEQUENCE</scope>
    <source>
        <strain evidence="2">CGMCC 1.15454</strain>
    </source>
</reference>
<accession>A0A9W5TZH7</accession>
<feature type="transmembrane region" description="Helical" evidence="1">
    <location>
        <begin position="37"/>
        <end position="54"/>
    </location>
</feature>
<keyword evidence="1" id="KW-0472">Membrane</keyword>
<dbReference type="EMBL" id="BMJD01000029">
    <property type="protein sequence ID" value="GGB51552.1"/>
    <property type="molecule type" value="Genomic_DNA"/>
</dbReference>
<gene>
    <name evidence="2" type="ORF">GCM10011409_31390</name>
</gene>
<evidence type="ECO:0000313" key="2">
    <source>
        <dbReference type="EMBL" id="GGB51552.1"/>
    </source>
</evidence>
<name>A0A9W5TZH7_9BACI</name>
<feature type="transmembrane region" description="Helical" evidence="1">
    <location>
        <begin position="6"/>
        <end position="25"/>
    </location>
</feature>
<dbReference type="AlphaFoldDB" id="A0A9W5TZH7"/>
<protein>
    <submittedName>
        <fullName evidence="2">Uncharacterized protein</fullName>
    </submittedName>
</protein>
<dbReference type="Proteomes" id="UP000621492">
    <property type="component" value="Unassembled WGS sequence"/>
</dbReference>
<evidence type="ECO:0000256" key="1">
    <source>
        <dbReference type="SAM" id="Phobius"/>
    </source>
</evidence>
<evidence type="ECO:0000313" key="3">
    <source>
        <dbReference type="Proteomes" id="UP000621492"/>
    </source>
</evidence>
<organism evidence="2 3">
    <name type="scientific">Lentibacillus populi</name>
    <dbReference type="NCBI Taxonomy" id="1827502"/>
    <lineage>
        <taxon>Bacteria</taxon>
        <taxon>Bacillati</taxon>
        <taxon>Bacillota</taxon>
        <taxon>Bacilli</taxon>
        <taxon>Bacillales</taxon>
        <taxon>Bacillaceae</taxon>
        <taxon>Lentibacillus</taxon>
    </lineage>
</organism>
<sequence>MIIFFVFYALFILLIFNSLTNSFCLKLDMNQHKQSRVFRMINIMIIILLVSSYVKVINVVG</sequence>
<keyword evidence="1" id="KW-1133">Transmembrane helix</keyword>
<dbReference type="RefSeq" id="WP_088049659.1">
    <property type="nucleotide sequence ID" value="NZ_BMJD01000029.1"/>
</dbReference>
<comment type="caution">
    <text evidence="2">The sequence shown here is derived from an EMBL/GenBank/DDBJ whole genome shotgun (WGS) entry which is preliminary data.</text>
</comment>
<keyword evidence="3" id="KW-1185">Reference proteome</keyword>
<proteinExistence type="predicted"/>
<reference evidence="2" key="2">
    <citation type="submission" date="2020-09" db="EMBL/GenBank/DDBJ databases">
        <authorList>
            <person name="Sun Q."/>
            <person name="Zhou Y."/>
        </authorList>
    </citation>
    <scope>NUCLEOTIDE SEQUENCE</scope>
    <source>
        <strain evidence="2">CGMCC 1.15454</strain>
    </source>
</reference>
<keyword evidence="1" id="KW-0812">Transmembrane</keyword>